<name>A0A8S9SMG2_BRACR</name>
<comment type="caution">
    <text evidence="1">The sequence shown here is derived from an EMBL/GenBank/DDBJ whole genome shotgun (WGS) entry which is preliminary data.</text>
</comment>
<dbReference type="Proteomes" id="UP000712600">
    <property type="component" value="Unassembled WGS sequence"/>
</dbReference>
<evidence type="ECO:0000313" key="2">
    <source>
        <dbReference type="Proteomes" id="UP000712600"/>
    </source>
</evidence>
<reference evidence="1" key="1">
    <citation type="submission" date="2019-12" db="EMBL/GenBank/DDBJ databases">
        <title>Genome sequencing and annotation of Brassica cretica.</title>
        <authorList>
            <person name="Studholme D.J."/>
            <person name="Sarris P."/>
        </authorList>
    </citation>
    <scope>NUCLEOTIDE SEQUENCE</scope>
    <source>
        <strain evidence="1">PFS-109/04</strain>
        <tissue evidence="1">Leaf</tissue>
    </source>
</reference>
<dbReference type="EMBL" id="QGKX02000004">
    <property type="protein sequence ID" value="KAF3601233.1"/>
    <property type="molecule type" value="Genomic_DNA"/>
</dbReference>
<dbReference type="AlphaFoldDB" id="A0A8S9SMG2"/>
<proteinExistence type="predicted"/>
<accession>A0A8S9SMG2</accession>
<sequence>MSCWCRSISSVLKQNGIGGYGCRAAKSKCCSNKTVSQDPTSSAGSVNSAQLAVSIDTIANC</sequence>
<evidence type="ECO:0000313" key="1">
    <source>
        <dbReference type="EMBL" id="KAF3601233.1"/>
    </source>
</evidence>
<gene>
    <name evidence="1" type="ORF">F2Q69_00036336</name>
</gene>
<organism evidence="1 2">
    <name type="scientific">Brassica cretica</name>
    <name type="common">Mustard</name>
    <dbReference type="NCBI Taxonomy" id="69181"/>
    <lineage>
        <taxon>Eukaryota</taxon>
        <taxon>Viridiplantae</taxon>
        <taxon>Streptophyta</taxon>
        <taxon>Embryophyta</taxon>
        <taxon>Tracheophyta</taxon>
        <taxon>Spermatophyta</taxon>
        <taxon>Magnoliopsida</taxon>
        <taxon>eudicotyledons</taxon>
        <taxon>Gunneridae</taxon>
        <taxon>Pentapetalae</taxon>
        <taxon>rosids</taxon>
        <taxon>malvids</taxon>
        <taxon>Brassicales</taxon>
        <taxon>Brassicaceae</taxon>
        <taxon>Brassiceae</taxon>
        <taxon>Brassica</taxon>
    </lineage>
</organism>
<protein>
    <submittedName>
        <fullName evidence="1">Uncharacterized protein</fullName>
    </submittedName>
</protein>